<evidence type="ECO:0000256" key="10">
    <source>
        <dbReference type="SAM" id="MobiDB-lite"/>
    </source>
</evidence>
<dbReference type="GO" id="GO:0006508">
    <property type="term" value="P:proteolysis"/>
    <property type="evidence" value="ECO:0007669"/>
    <property type="project" value="UniProtKB-KW"/>
</dbReference>
<evidence type="ECO:0000313" key="13">
    <source>
        <dbReference type="Proteomes" id="UP000693970"/>
    </source>
</evidence>
<evidence type="ECO:0000256" key="3">
    <source>
        <dbReference type="ARBA" id="ARBA00009085"/>
    </source>
</evidence>
<feature type="region of interest" description="Disordered" evidence="10">
    <location>
        <begin position="437"/>
        <end position="457"/>
    </location>
</feature>
<keyword evidence="13" id="KW-1185">Reference proteome</keyword>
<comment type="subcellular location">
    <subcellularLocation>
        <location evidence="2">Nucleus</location>
    </subcellularLocation>
</comment>
<evidence type="ECO:0000256" key="6">
    <source>
        <dbReference type="ARBA" id="ARBA00022786"/>
    </source>
</evidence>
<reference evidence="12" key="2">
    <citation type="submission" date="2021-04" db="EMBL/GenBank/DDBJ databases">
        <authorList>
            <person name="Podell S."/>
        </authorList>
    </citation>
    <scope>NUCLEOTIDE SEQUENCE</scope>
    <source>
        <strain evidence="12">Hildebrandi</strain>
    </source>
</reference>
<evidence type="ECO:0000256" key="5">
    <source>
        <dbReference type="ARBA" id="ARBA00022670"/>
    </source>
</evidence>
<dbReference type="EC" id="3.4.19.12" evidence="4"/>
<sequence>MADMVEEDTSQSRDSPFHVADDDDDDTSEVVAVAVPVHKAGQSFDSAIDITDEDPKKLAVARNLLNSLRRRTQTNNNNNTNNNTNNDTNNNDTKGTSQKDTGTVTATSLTVNGSSNSTINRSIDPLQRLHDLIWIAEYEAFQDPYRGIAFLEQAQKHVAELQITRQGQQDDNDDEVAEVSNPISSTTFTNINNRNKPITPWDACQFGVLSNTVTADKVAQALRQPQMAMEQYLHQDGSLTIDPNNPETLVRNLTEAQCPSLLTWTRQRLEEDAKKRATMKKKGRGKKRLRDQGHNNDEWKVRLGKRPSDHHYRCPCDYNPFCLGSMGGVVDDILKQRCENDVTVSILDEEEEVSGINTTNLVKRIRGSTLMQWAKSAVKLSNNNKTNGNHEKKNRNSEEVIELDESDDDGITKSAIIGSKLTMDSISGETDRFKYAATQGGNDDKNGTKASSGSNGEILTCKRLKSRERKPASGNPQDVYTQELGEQCLEEIQYSKATKEQLEKLRKSRHMKCERIKPRVRLMLKFMPREKQKTLEEYMDDIVEWHKSLLFVLPTAEERAAPEGYMNMALPPGIQNLGATCYLNTQLQCLAQNPVFLEGIFSWRAVDNSHGMNAVMSKLQKLLAQMIFGGDGKLSTLDFSNALGLEHYEQQDPNEFARLLFDRMEESFQQCRNGAAEGESQEAGLSDLLKRIFHGTITYETTCMKCNKVSSRTEGFMDLNLPIVPPVRKPGRNDNTKKRHKPGTIEEGFATQRNGNCNKDKPSDTDAQMCLDQYLQAELLDGENQYFCETCKSKQDAKRVPKLTGIPPVLNVQLSRYVFDREKFVKKKLTDRVLLPMVLTLNPNDGSDQSKRYKLCAVMKHQGTSAYSGHYIAEAMDWTTGEWYEFNDETVKVLIAGPSCSFDPDWNDLGESSDSIDLSPNLPAGSQDAYNMYYVEEKYLAQRGLQTIERRQDFARKGLNGQATKSNVLVDVLKEREEKYSVLGEMCMFDWGVSDRLKRRKAGIRKYMFRDCASFVPTTDQENETQYWVEGKSLRLFLSCGPDLDEVLKSDDPIISPSSLLCAHGRLAPETAIQGKLLGERSYDAYVSLLTGERNLLHGNSLKVNVGSVVGIVLKVSDNIVCNECCEHAKASLTAKIEAVRNLTNLYSALQEEKKENISVRDSDCVYLITKSWATSFRKIFSSILKSVGSFDEGGCLDKLKDHPNPILVGVADIDLAPFSGVDPAYRLHEERHMGQLSDICSLDETVNGKISCTHGNHIPVNKNVVRFVSFETWSKVKKAFPLAVEHKVPKEVGTMDVPKDGCPICEREKETMQRLKDDVERWVSKTRKSNGLVKLLDDKRVCNRDIGIHNFNAARCRSRLVYRDDVVNFQKAVKMANRVMKGDAISIAKEQLERIAFPPFHTIVYEFEKESVGKLLSSLRSLLCRAHKQVISTAVFEQADEDINPRLSKYVTVLTEEEYNAYVASLINLWGVINGDVLYQISEEGEDRNGSKVLGELMNDLKTYHPSLESTEENTNDSHSVFALYSSDGDFKKFRLSPDAVCKCPTCLKEFAPLLETQKSEVDDNIENVSLESGSEGEGNTAAASHVRATIAGEATNPIIVESDGEASPNKLEVRVFEFKAGSTLQEAASKLREAAGQDIGQNEEKTGSLRRSSRKRKTVFPIGCIMKETKVTLGLHYNLAAVRLFLYERCEIPLSSHIFAAYIPSDANVMPCGIDLDQASNEDRLDVILKGMKKERASMDENNEDNVFLLHQRKEDETGVVEASLLDSLLEISNAELQDGEKDVKIGKRKRASERGFRGTLLQSSSSVGNDEDGGERKSKKVTDTKEYESSRKASVSDDGSAMELEPQQRRDKSPASDSSDEEPILKPNPKSSQLTLVMRTSSESSPQVLDIKDDNGGYDESHSTQKPISINSEDRFASILDAMKVADRGDERIDETRLADAVKWALAQPSSNNDDDCEIQSKAYCRYLEFQENAKYTGRRNTERAAEIESESHQMRVKEIFRALQSMFSENYKQEDLRLAAKRAVNKNPRGSVNDLQDAAISDLLGE</sequence>
<proteinExistence type="inferred from homology"/>
<feature type="region of interest" description="Disordered" evidence="10">
    <location>
        <begin position="1"/>
        <end position="30"/>
    </location>
</feature>
<feature type="domain" description="USP" evidence="11">
    <location>
        <begin position="572"/>
        <end position="937"/>
    </location>
</feature>
<dbReference type="GO" id="GO:0016579">
    <property type="term" value="P:protein deubiquitination"/>
    <property type="evidence" value="ECO:0007669"/>
    <property type="project" value="InterPro"/>
</dbReference>
<feature type="compositionally biased region" description="Basic residues" evidence="10">
    <location>
        <begin position="276"/>
        <end position="289"/>
    </location>
</feature>
<name>A0A9K3LRX1_9STRA</name>
<dbReference type="PROSITE" id="PS00973">
    <property type="entry name" value="USP_2"/>
    <property type="match status" value="1"/>
</dbReference>
<dbReference type="GO" id="GO:0004843">
    <property type="term" value="F:cysteine-type deubiquitinase activity"/>
    <property type="evidence" value="ECO:0007669"/>
    <property type="project" value="UniProtKB-EC"/>
</dbReference>
<dbReference type="PROSITE" id="PS50235">
    <property type="entry name" value="USP_3"/>
    <property type="match status" value="1"/>
</dbReference>
<dbReference type="InterPro" id="IPR001394">
    <property type="entry name" value="Peptidase_C19_UCH"/>
</dbReference>
<evidence type="ECO:0000256" key="1">
    <source>
        <dbReference type="ARBA" id="ARBA00000707"/>
    </source>
</evidence>
<feature type="compositionally biased region" description="Basic and acidic residues" evidence="10">
    <location>
        <begin position="290"/>
        <end position="300"/>
    </location>
</feature>
<evidence type="ECO:0000256" key="4">
    <source>
        <dbReference type="ARBA" id="ARBA00012759"/>
    </source>
</evidence>
<keyword evidence="8" id="KW-0788">Thiol protease</keyword>
<evidence type="ECO:0000259" key="11">
    <source>
        <dbReference type="PROSITE" id="PS50235"/>
    </source>
</evidence>
<keyword evidence="9" id="KW-0539">Nucleus</keyword>
<evidence type="ECO:0000256" key="9">
    <source>
        <dbReference type="ARBA" id="ARBA00023242"/>
    </source>
</evidence>
<feature type="compositionally biased region" description="Basic and acidic residues" evidence="10">
    <location>
        <begin position="1817"/>
        <end position="1838"/>
    </location>
</feature>
<dbReference type="GO" id="GO:0005829">
    <property type="term" value="C:cytosol"/>
    <property type="evidence" value="ECO:0007669"/>
    <property type="project" value="TreeGrafter"/>
</dbReference>
<accession>A0A9K3LRX1</accession>
<dbReference type="EMBL" id="JAGRRH010000007">
    <property type="protein sequence ID" value="KAG7366804.1"/>
    <property type="molecule type" value="Genomic_DNA"/>
</dbReference>
<dbReference type="Proteomes" id="UP000693970">
    <property type="component" value="Unassembled WGS sequence"/>
</dbReference>
<feature type="region of interest" description="Disordered" evidence="10">
    <location>
        <begin position="1787"/>
        <end position="1913"/>
    </location>
</feature>
<dbReference type="InterPro" id="IPR028889">
    <property type="entry name" value="USP"/>
</dbReference>
<evidence type="ECO:0000256" key="7">
    <source>
        <dbReference type="ARBA" id="ARBA00022801"/>
    </source>
</evidence>
<comment type="catalytic activity">
    <reaction evidence="1">
        <text>Thiol-dependent hydrolysis of ester, thioester, amide, peptide and isopeptide bonds formed by the C-terminal Gly of ubiquitin (a 76-residue protein attached to proteins as an intracellular targeting signal).</text>
        <dbReference type="EC" id="3.4.19.12"/>
    </reaction>
</comment>
<feature type="compositionally biased region" description="Low complexity" evidence="10">
    <location>
        <begin position="74"/>
        <end position="93"/>
    </location>
</feature>
<dbReference type="InterPro" id="IPR050164">
    <property type="entry name" value="Peptidase_C19"/>
</dbReference>
<keyword evidence="5" id="KW-0645">Protease</keyword>
<dbReference type="PANTHER" id="PTHR24006">
    <property type="entry name" value="UBIQUITIN CARBOXYL-TERMINAL HYDROLASE"/>
    <property type="match status" value="1"/>
</dbReference>
<dbReference type="OrthoDB" id="40688at2759"/>
<feature type="compositionally biased region" description="Polar residues" evidence="10">
    <location>
        <begin position="448"/>
        <end position="457"/>
    </location>
</feature>
<dbReference type="PANTHER" id="PTHR24006:SF722">
    <property type="entry name" value="UBIQUITIN CARBOXYL-TERMINAL HYDROLASE 48"/>
    <property type="match status" value="1"/>
</dbReference>
<feature type="region of interest" description="Disordered" evidence="10">
    <location>
        <begin position="274"/>
        <end position="300"/>
    </location>
</feature>
<protein>
    <recommendedName>
        <fullName evidence="4">ubiquitinyl hydrolase 1</fullName>
        <ecNumber evidence="4">3.4.19.12</ecNumber>
    </recommendedName>
</protein>
<keyword evidence="7 12" id="KW-0378">Hydrolase</keyword>
<feature type="region of interest" description="Disordered" evidence="10">
    <location>
        <begin position="381"/>
        <end position="406"/>
    </location>
</feature>
<evidence type="ECO:0000313" key="12">
    <source>
        <dbReference type="EMBL" id="KAG7366804.1"/>
    </source>
</evidence>
<reference evidence="12" key="1">
    <citation type="journal article" date="2021" name="Sci. Rep.">
        <title>Diploid genomic architecture of Nitzschia inconspicua, an elite biomass production diatom.</title>
        <authorList>
            <person name="Oliver A."/>
            <person name="Podell S."/>
            <person name="Pinowska A."/>
            <person name="Traller J.C."/>
            <person name="Smith S.R."/>
            <person name="McClure R."/>
            <person name="Beliaev A."/>
            <person name="Bohutskyi P."/>
            <person name="Hill E.A."/>
            <person name="Rabines A."/>
            <person name="Zheng H."/>
            <person name="Allen L.Z."/>
            <person name="Kuo A."/>
            <person name="Grigoriev I.V."/>
            <person name="Allen A.E."/>
            <person name="Hazlebeck D."/>
            <person name="Allen E.E."/>
        </authorList>
    </citation>
    <scope>NUCLEOTIDE SEQUENCE</scope>
    <source>
        <strain evidence="12">Hildebrandi</strain>
    </source>
</reference>
<dbReference type="Pfam" id="PF00443">
    <property type="entry name" value="UCH"/>
    <property type="match status" value="1"/>
</dbReference>
<comment type="similarity">
    <text evidence="3">Belongs to the peptidase C19 family.</text>
</comment>
<organism evidence="12 13">
    <name type="scientific">Nitzschia inconspicua</name>
    <dbReference type="NCBI Taxonomy" id="303405"/>
    <lineage>
        <taxon>Eukaryota</taxon>
        <taxon>Sar</taxon>
        <taxon>Stramenopiles</taxon>
        <taxon>Ochrophyta</taxon>
        <taxon>Bacillariophyta</taxon>
        <taxon>Bacillariophyceae</taxon>
        <taxon>Bacillariophycidae</taxon>
        <taxon>Bacillariales</taxon>
        <taxon>Bacillariaceae</taxon>
        <taxon>Nitzschia</taxon>
    </lineage>
</organism>
<feature type="compositionally biased region" description="Polar residues" evidence="10">
    <location>
        <begin position="1872"/>
        <end position="1890"/>
    </location>
</feature>
<comment type="caution">
    <text evidence="12">The sequence shown here is derived from an EMBL/GenBank/DDBJ whole genome shotgun (WGS) entry which is preliminary data.</text>
</comment>
<evidence type="ECO:0000256" key="2">
    <source>
        <dbReference type="ARBA" id="ARBA00004123"/>
    </source>
</evidence>
<dbReference type="InterPro" id="IPR018200">
    <property type="entry name" value="USP_CS"/>
</dbReference>
<feature type="compositionally biased region" description="Polar residues" evidence="10">
    <location>
        <begin position="94"/>
        <end position="121"/>
    </location>
</feature>
<feature type="region of interest" description="Disordered" evidence="10">
    <location>
        <begin position="1635"/>
        <end position="1654"/>
    </location>
</feature>
<gene>
    <name evidence="12" type="ORF">IV203_029474</name>
</gene>
<feature type="region of interest" description="Disordered" evidence="10">
    <location>
        <begin position="68"/>
        <end position="121"/>
    </location>
</feature>
<dbReference type="GO" id="GO:0005634">
    <property type="term" value="C:nucleus"/>
    <property type="evidence" value="ECO:0007669"/>
    <property type="project" value="TreeGrafter"/>
</dbReference>
<feature type="compositionally biased region" description="Basic and acidic residues" evidence="10">
    <location>
        <begin position="1893"/>
        <end position="1906"/>
    </location>
</feature>
<keyword evidence="6" id="KW-0833">Ubl conjugation pathway</keyword>
<evidence type="ECO:0000256" key="8">
    <source>
        <dbReference type="ARBA" id="ARBA00022807"/>
    </source>
</evidence>
<feature type="compositionally biased region" description="Basic and acidic residues" evidence="10">
    <location>
        <begin position="388"/>
        <end position="398"/>
    </location>
</feature>
<feature type="region of interest" description="Disordered" evidence="10">
    <location>
        <begin position="721"/>
        <end position="757"/>
    </location>
</feature>